<sequence>MCLVNIRREARLSHVSDSTIWKALWSRGIRPYREMFKFILKSENEVVRLKYCMERKEWEIDEWRNYGFTDEMSIEVGSLFGLNLVWQEKKETWHDDCVGYKKKQGESVMYWGMIGWGWKGPFYVWEIESSEEREEAALAIALLEEGREVEEKRLNEEWKELEEWKDLRTEELATFSAECYTEKHNNAPKEQVPQTHQGKKFKLAKYKRGEGRGIDS</sequence>
<reference evidence="1 2" key="1">
    <citation type="journal article" date="2018" name="Nat. Ecol. Evol.">
        <title>Pezizomycetes genomes reveal the molecular basis of ectomycorrhizal truffle lifestyle.</title>
        <authorList>
            <person name="Murat C."/>
            <person name="Payen T."/>
            <person name="Noel B."/>
            <person name="Kuo A."/>
            <person name="Morin E."/>
            <person name="Chen J."/>
            <person name="Kohler A."/>
            <person name="Krizsan K."/>
            <person name="Balestrini R."/>
            <person name="Da Silva C."/>
            <person name="Montanini B."/>
            <person name="Hainaut M."/>
            <person name="Levati E."/>
            <person name="Barry K.W."/>
            <person name="Belfiori B."/>
            <person name="Cichocki N."/>
            <person name="Clum A."/>
            <person name="Dockter R.B."/>
            <person name="Fauchery L."/>
            <person name="Guy J."/>
            <person name="Iotti M."/>
            <person name="Le Tacon F."/>
            <person name="Lindquist E.A."/>
            <person name="Lipzen A."/>
            <person name="Malagnac F."/>
            <person name="Mello A."/>
            <person name="Molinier V."/>
            <person name="Miyauchi S."/>
            <person name="Poulain J."/>
            <person name="Riccioni C."/>
            <person name="Rubini A."/>
            <person name="Sitrit Y."/>
            <person name="Splivallo R."/>
            <person name="Traeger S."/>
            <person name="Wang M."/>
            <person name="Zifcakova L."/>
            <person name="Wipf D."/>
            <person name="Zambonelli A."/>
            <person name="Paolocci F."/>
            <person name="Nowrousian M."/>
            <person name="Ottonello S."/>
            <person name="Baldrian P."/>
            <person name="Spatafora J.W."/>
            <person name="Henrissat B."/>
            <person name="Nagy L.G."/>
            <person name="Aury J.M."/>
            <person name="Wincker P."/>
            <person name="Grigoriev I.V."/>
            <person name="Bonfante P."/>
            <person name="Martin F.M."/>
        </authorList>
    </citation>
    <scope>NUCLEOTIDE SEQUENCE [LARGE SCALE GENOMIC DNA]</scope>
    <source>
        <strain evidence="1 2">120613-1</strain>
    </source>
</reference>
<evidence type="ECO:0000313" key="2">
    <source>
        <dbReference type="Proteomes" id="UP000276215"/>
    </source>
</evidence>
<evidence type="ECO:0000313" key="1">
    <source>
        <dbReference type="EMBL" id="RPB00062.1"/>
    </source>
</evidence>
<organism evidence="1 2">
    <name type="scientific">Choiromyces venosus 120613-1</name>
    <dbReference type="NCBI Taxonomy" id="1336337"/>
    <lineage>
        <taxon>Eukaryota</taxon>
        <taxon>Fungi</taxon>
        <taxon>Dikarya</taxon>
        <taxon>Ascomycota</taxon>
        <taxon>Pezizomycotina</taxon>
        <taxon>Pezizomycetes</taxon>
        <taxon>Pezizales</taxon>
        <taxon>Tuberaceae</taxon>
        <taxon>Choiromyces</taxon>
    </lineage>
</organism>
<dbReference type="AlphaFoldDB" id="A0A3N4JTC0"/>
<dbReference type="Proteomes" id="UP000276215">
    <property type="component" value="Unassembled WGS sequence"/>
</dbReference>
<dbReference type="STRING" id="1336337.A0A3N4JTC0"/>
<dbReference type="GO" id="GO:0003676">
    <property type="term" value="F:nucleic acid binding"/>
    <property type="evidence" value="ECO:0007669"/>
    <property type="project" value="InterPro"/>
</dbReference>
<keyword evidence="2" id="KW-1185">Reference proteome</keyword>
<dbReference type="OrthoDB" id="4843387at2759"/>
<evidence type="ECO:0008006" key="3">
    <source>
        <dbReference type="Google" id="ProtNLM"/>
    </source>
</evidence>
<protein>
    <recommendedName>
        <fullName evidence="3">Transposase Tc1-like domain-containing protein</fullName>
    </recommendedName>
</protein>
<dbReference type="EMBL" id="ML120383">
    <property type="protein sequence ID" value="RPB00062.1"/>
    <property type="molecule type" value="Genomic_DNA"/>
</dbReference>
<dbReference type="InterPro" id="IPR036397">
    <property type="entry name" value="RNaseH_sf"/>
</dbReference>
<dbReference type="Gene3D" id="3.30.420.10">
    <property type="entry name" value="Ribonuclease H-like superfamily/Ribonuclease H"/>
    <property type="match status" value="1"/>
</dbReference>
<name>A0A3N4JTC0_9PEZI</name>
<accession>A0A3N4JTC0</accession>
<proteinExistence type="predicted"/>
<gene>
    <name evidence="1" type="ORF">L873DRAFT_1681660</name>
</gene>